<dbReference type="SUPFAM" id="SSF109640">
    <property type="entry name" value="KRAB domain (Kruppel-associated box)"/>
    <property type="match status" value="1"/>
</dbReference>
<dbReference type="Gene3D" id="3.30.160.60">
    <property type="entry name" value="Classic Zinc Finger"/>
    <property type="match status" value="4"/>
</dbReference>
<evidence type="ECO:0000256" key="5">
    <source>
        <dbReference type="ARBA" id="ARBA00022771"/>
    </source>
</evidence>
<dbReference type="Pfam" id="PF00096">
    <property type="entry name" value="zf-C2H2"/>
    <property type="match status" value="4"/>
</dbReference>
<evidence type="ECO:0000256" key="7">
    <source>
        <dbReference type="ARBA" id="ARBA00023015"/>
    </source>
</evidence>
<dbReference type="FunFam" id="3.30.160.60:FF:001530">
    <property type="entry name" value="Zinc finger protein 268"/>
    <property type="match status" value="1"/>
</dbReference>
<dbReference type="InterPro" id="IPR013087">
    <property type="entry name" value="Znf_C2H2_type"/>
</dbReference>
<sequence>MPFLCHLAIPTRTIHSSPGREHPIYRTWSVKELTNLWMTVIMNKKDLTEKILNHALGIIYLLTGEEYVVVKKNSQHGSTLQQTGEVPIKCGDLSISFSMEEWNYIEEHKDLYREVMVKNPQSISATRVSSNLSSDLHEDDLDCVSINDRAENGENKEEVESPVLLMEKNIHEHPDDSSGYRESIERVEEAVALVEGIIDVTDHSVVRGTVEEPHLEAVCLEEGSVQTTNASQELQREDVTNNFLDASYNVVNLLSNAVSDKPKPFNLDVNFLPENSVSWENVHIKRRSRKQELNSRNDYLEYEAISEEQLCEFDNDFSYRPWESSTPYICGECGRCFVSEPSLAEHVKQHSVEKLFRCHQCGREFQYRSLLLVHQRTHNGDRPHKCQECGKDFNYRSRLLVHLRKHTGVKPHKCDQCGKQFDYKSHLLRHQRTHT</sequence>
<feature type="domain" description="C2H2-type" evidence="12">
    <location>
        <begin position="328"/>
        <end position="355"/>
    </location>
</feature>
<dbReference type="GO" id="GO:0008270">
    <property type="term" value="F:zinc ion binding"/>
    <property type="evidence" value="ECO:0007669"/>
    <property type="project" value="UniProtKB-KW"/>
</dbReference>
<keyword evidence="8" id="KW-0238">DNA-binding</keyword>
<protein>
    <recommendedName>
        <fullName evidence="12">C2H2-type domain-containing protein</fullName>
    </recommendedName>
</protein>
<proteinExistence type="inferred from homology"/>
<dbReference type="SMART" id="SM00355">
    <property type="entry name" value="ZnF_C2H2"/>
    <property type="match status" value="4"/>
</dbReference>
<feature type="domain" description="C2H2-type" evidence="12">
    <location>
        <begin position="356"/>
        <end position="383"/>
    </location>
</feature>
<evidence type="ECO:0000256" key="9">
    <source>
        <dbReference type="ARBA" id="ARBA00023163"/>
    </source>
</evidence>
<comment type="similarity">
    <text evidence="2">Belongs to the krueppel C2H2-type zinc-finger protein family.</text>
</comment>
<dbReference type="CDD" id="cd07765">
    <property type="entry name" value="KRAB_A-box"/>
    <property type="match status" value="1"/>
</dbReference>
<feature type="domain" description="C2H2-type" evidence="12">
    <location>
        <begin position="412"/>
        <end position="435"/>
    </location>
</feature>
<dbReference type="SUPFAM" id="SSF57667">
    <property type="entry name" value="beta-beta-alpha zinc fingers"/>
    <property type="match status" value="2"/>
</dbReference>
<keyword evidence="9" id="KW-0804">Transcription</keyword>
<dbReference type="FunFam" id="3.30.160.60:FF:001949">
    <property type="entry name" value="zinc finger protein 62 homolog isoform X2"/>
    <property type="match status" value="1"/>
</dbReference>
<feature type="domain" description="C2H2-type" evidence="12">
    <location>
        <begin position="384"/>
        <end position="411"/>
    </location>
</feature>
<evidence type="ECO:0000256" key="6">
    <source>
        <dbReference type="ARBA" id="ARBA00022833"/>
    </source>
</evidence>
<dbReference type="PANTHER" id="PTHR16515">
    <property type="entry name" value="PR DOMAIN ZINC FINGER PROTEIN"/>
    <property type="match status" value="1"/>
</dbReference>
<keyword evidence="6" id="KW-0862">Zinc</keyword>
<dbReference type="InterPro" id="IPR036236">
    <property type="entry name" value="Znf_C2H2_sf"/>
</dbReference>
<evidence type="ECO:0000256" key="11">
    <source>
        <dbReference type="PROSITE-ProRule" id="PRU00042"/>
    </source>
</evidence>
<keyword evidence="3" id="KW-0479">Metal-binding</keyword>
<dbReference type="GO" id="GO:0006355">
    <property type="term" value="P:regulation of DNA-templated transcription"/>
    <property type="evidence" value="ECO:0007669"/>
    <property type="project" value="InterPro"/>
</dbReference>
<dbReference type="PROSITE" id="PS00028">
    <property type="entry name" value="ZINC_FINGER_C2H2_1"/>
    <property type="match status" value="4"/>
</dbReference>
<dbReference type="PROSITE" id="PS50157">
    <property type="entry name" value="ZINC_FINGER_C2H2_2"/>
    <property type="match status" value="4"/>
</dbReference>
<evidence type="ECO:0000256" key="10">
    <source>
        <dbReference type="ARBA" id="ARBA00023242"/>
    </source>
</evidence>
<dbReference type="InterPro" id="IPR001909">
    <property type="entry name" value="KRAB"/>
</dbReference>
<dbReference type="Proteomes" id="UP000824782">
    <property type="component" value="Unassembled WGS sequence"/>
</dbReference>
<dbReference type="GO" id="GO:0005634">
    <property type="term" value="C:nucleus"/>
    <property type="evidence" value="ECO:0007669"/>
    <property type="project" value="UniProtKB-SubCell"/>
</dbReference>
<reference evidence="13" key="1">
    <citation type="thesis" date="2020" institute="ProQuest LLC" country="789 East Eisenhower Parkway, Ann Arbor, MI, USA">
        <title>Comparative Genomics and Chromosome Evolution.</title>
        <authorList>
            <person name="Mudd A.B."/>
        </authorList>
    </citation>
    <scope>NUCLEOTIDE SEQUENCE</scope>
    <source>
        <strain evidence="13">237g6f4</strain>
        <tissue evidence="13">Blood</tissue>
    </source>
</reference>
<dbReference type="PANTHER" id="PTHR16515:SF57">
    <property type="entry name" value="ZINC FINGER PROTEIN 154-LIKE"/>
    <property type="match status" value="1"/>
</dbReference>
<name>A0AAV6ZV18_ENGPU</name>
<evidence type="ECO:0000313" key="13">
    <source>
        <dbReference type="EMBL" id="KAG8553212.1"/>
    </source>
</evidence>
<evidence type="ECO:0000256" key="8">
    <source>
        <dbReference type="ARBA" id="ARBA00023125"/>
    </source>
</evidence>
<dbReference type="GO" id="GO:0003677">
    <property type="term" value="F:DNA binding"/>
    <property type="evidence" value="ECO:0007669"/>
    <property type="project" value="UniProtKB-KW"/>
</dbReference>
<organism evidence="13 14">
    <name type="scientific">Engystomops pustulosus</name>
    <name type="common">Tungara frog</name>
    <name type="synonym">Physalaemus pustulosus</name>
    <dbReference type="NCBI Taxonomy" id="76066"/>
    <lineage>
        <taxon>Eukaryota</taxon>
        <taxon>Metazoa</taxon>
        <taxon>Chordata</taxon>
        <taxon>Craniata</taxon>
        <taxon>Vertebrata</taxon>
        <taxon>Euteleostomi</taxon>
        <taxon>Amphibia</taxon>
        <taxon>Batrachia</taxon>
        <taxon>Anura</taxon>
        <taxon>Neobatrachia</taxon>
        <taxon>Hyloidea</taxon>
        <taxon>Leptodactylidae</taxon>
        <taxon>Leiuperinae</taxon>
        <taxon>Engystomops</taxon>
    </lineage>
</organism>
<keyword evidence="7" id="KW-0805">Transcription regulation</keyword>
<keyword evidence="14" id="KW-1185">Reference proteome</keyword>
<accession>A0AAV6ZV18</accession>
<keyword evidence="5 11" id="KW-0863">Zinc-finger</keyword>
<evidence type="ECO:0000313" key="14">
    <source>
        <dbReference type="Proteomes" id="UP000824782"/>
    </source>
</evidence>
<keyword evidence="10" id="KW-0539">Nucleus</keyword>
<evidence type="ECO:0000256" key="4">
    <source>
        <dbReference type="ARBA" id="ARBA00022737"/>
    </source>
</evidence>
<dbReference type="InterPro" id="IPR050331">
    <property type="entry name" value="Zinc_finger"/>
</dbReference>
<evidence type="ECO:0000256" key="2">
    <source>
        <dbReference type="ARBA" id="ARBA00006991"/>
    </source>
</evidence>
<keyword evidence="4" id="KW-0677">Repeat</keyword>
<dbReference type="InterPro" id="IPR036051">
    <property type="entry name" value="KRAB_dom_sf"/>
</dbReference>
<comment type="caution">
    <text evidence="13">The sequence shown here is derived from an EMBL/GenBank/DDBJ whole genome shotgun (WGS) entry which is preliminary data.</text>
</comment>
<dbReference type="EMBL" id="WNYA01000010">
    <property type="protein sequence ID" value="KAG8553212.1"/>
    <property type="molecule type" value="Genomic_DNA"/>
</dbReference>
<evidence type="ECO:0000259" key="12">
    <source>
        <dbReference type="PROSITE" id="PS50157"/>
    </source>
</evidence>
<dbReference type="AlphaFoldDB" id="A0AAV6ZV18"/>
<comment type="subcellular location">
    <subcellularLocation>
        <location evidence="1">Nucleus</location>
    </subcellularLocation>
</comment>
<evidence type="ECO:0000256" key="1">
    <source>
        <dbReference type="ARBA" id="ARBA00004123"/>
    </source>
</evidence>
<evidence type="ECO:0000256" key="3">
    <source>
        <dbReference type="ARBA" id="ARBA00022723"/>
    </source>
</evidence>
<dbReference type="FunFam" id="3.30.160.60:FF:000275">
    <property type="entry name" value="zinc finger protein 90 homolog"/>
    <property type="match status" value="1"/>
</dbReference>
<gene>
    <name evidence="13" type="ORF">GDO81_003319</name>
</gene>
<dbReference type="Pfam" id="PF01352">
    <property type="entry name" value="KRAB"/>
    <property type="match status" value="1"/>
</dbReference>